<comment type="similarity">
    <text evidence="2">Belongs to the ComB family.</text>
</comment>
<keyword evidence="5 8" id="KW-0378">Hydrolase</keyword>
<keyword evidence="6" id="KW-0460">Magnesium</keyword>
<reference evidence="8 9" key="1">
    <citation type="submission" date="2019-02" db="EMBL/GenBank/DDBJ databases">
        <title>Deep-cultivation of Planctomycetes and their phenomic and genomic characterization uncovers novel biology.</title>
        <authorList>
            <person name="Wiegand S."/>
            <person name="Jogler M."/>
            <person name="Boedeker C."/>
            <person name="Pinto D."/>
            <person name="Vollmers J."/>
            <person name="Rivas-Marin E."/>
            <person name="Kohn T."/>
            <person name="Peeters S.H."/>
            <person name="Heuer A."/>
            <person name="Rast P."/>
            <person name="Oberbeckmann S."/>
            <person name="Bunk B."/>
            <person name="Jeske O."/>
            <person name="Meyerdierks A."/>
            <person name="Storesund J.E."/>
            <person name="Kallscheuer N."/>
            <person name="Luecker S."/>
            <person name="Lage O.M."/>
            <person name="Pohl T."/>
            <person name="Merkel B.J."/>
            <person name="Hornburger P."/>
            <person name="Mueller R.-W."/>
            <person name="Bruemmer F."/>
            <person name="Labrenz M."/>
            <person name="Spormann A.M."/>
            <person name="Op Den Camp H."/>
            <person name="Overmann J."/>
            <person name="Amann R."/>
            <person name="Jetten M.S.M."/>
            <person name="Mascher T."/>
            <person name="Medema M.H."/>
            <person name="Devos D.P."/>
            <person name="Kaster A.-K."/>
            <person name="Ovreas L."/>
            <person name="Rohde M."/>
            <person name="Galperin M.Y."/>
            <person name="Jogler C."/>
        </authorList>
    </citation>
    <scope>NUCLEOTIDE SEQUENCE [LARGE SCALE GENOMIC DNA]</scope>
    <source>
        <strain evidence="8 9">Pan14r</strain>
    </source>
</reference>
<evidence type="ECO:0000256" key="7">
    <source>
        <dbReference type="ARBA" id="ARBA00033711"/>
    </source>
</evidence>
<evidence type="ECO:0000256" key="2">
    <source>
        <dbReference type="ARBA" id="ARBA00009997"/>
    </source>
</evidence>
<dbReference type="SUPFAM" id="SSF142823">
    <property type="entry name" value="ComB-like"/>
    <property type="match status" value="1"/>
</dbReference>
<evidence type="ECO:0000256" key="1">
    <source>
        <dbReference type="ARBA" id="ARBA00001946"/>
    </source>
</evidence>
<dbReference type="Proteomes" id="UP000317238">
    <property type="component" value="Unassembled WGS sequence"/>
</dbReference>
<dbReference type="RefSeq" id="WP_165701501.1">
    <property type="nucleotide sequence ID" value="NZ_CP036319.1"/>
</dbReference>
<comment type="cofactor">
    <cofactor evidence="1">
        <name>Mg(2+)</name>
        <dbReference type="ChEBI" id="CHEBI:18420"/>
    </cofactor>
</comment>
<dbReference type="AlphaFoldDB" id="A0A5C5Y7G9"/>
<evidence type="ECO:0000256" key="3">
    <source>
        <dbReference type="ARBA" id="ARBA00012953"/>
    </source>
</evidence>
<organism evidence="8 9">
    <name type="scientific">Crateriforma conspicua</name>
    <dbReference type="NCBI Taxonomy" id="2527996"/>
    <lineage>
        <taxon>Bacteria</taxon>
        <taxon>Pseudomonadati</taxon>
        <taxon>Planctomycetota</taxon>
        <taxon>Planctomycetia</taxon>
        <taxon>Planctomycetales</taxon>
        <taxon>Planctomycetaceae</taxon>
        <taxon>Crateriforma</taxon>
    </lineage>
</organism>
<dbReference type="PANTHER" id="PTHR37311">
    <property type="entry name" value="2-PHOSPHOSULFOLACTATE PHOSPHATASE-RELATED"/>
    <property type="match status" value="1"/>
</dbReference>
<dbReference type="GO" id="GO:0000287">
    <property type="term" value="F:magnesium ion binding"/>
    <property type="evidence" value="ECO:0007669"/>
    <property type="project" value="InterPro"/>
</dbReference>
<dbReference type="GO" id="GO:0050545">
    <property type="term" value="F:sulfopyruvate decarboxylase activity"/>
    <property type="evidence" value="ECO:0007669"/>
    <property type="project" value="TreeGrafter"/>
</dbReference>
<protein>
    <recommendedName>
        <fullName evidence="4">Probable 2-phosphosulfolactate phosphatase</fullName>
        <ecNumber evidence="3">3.1.3.71</ecNumber>
    </recommendedName>
</protein>
<dbReference type="InterPro" id="IPR005238">
    <property type="entry name" value="ComB-like"/>
</dbReference>
<gene>
    <name evidence="8" type="primary">comB</name>
    <name evidence="8" type="ORF">Pan14r_35700</name>
</gene>
<dbReference type="EC" id="3.1.3.71" evidence="3"/>
<proteinExistence type="inferred from homology"/>
<evidence type="ECO:0000256" key="6">
    <source>
        <dbReference type="ARBA" id="ARBA00022842"/>
    </source>
</evidence>
<evidence type="ECO:0000313" key="9">
    <source>
        <dbReference type="Proteomes" id="UP000317238"/>
    </source>
</evidence>
<dbReference type="InterPro" id="IPR036702">
    <property type="entry name" value="ComB-like_sf"/>
</dbReference>
<accession>A0A5C5Y7G9</accession>
<dbReference type="Gene3D" id="3.90.1560.10">
    <property type="entry name" value="ComB-like"/>
    <property type="match status" value="1"/>
</dbReference>
<dbReference type="PANTHER" id="PTHR37311:SF1">
    <property type="entry name" value="2-PHOSPHOSULFOLACTATE PHOSPHATASE-RELATED"/>
    <property type="match status" value="1"/>
</dbReference>
<dbReference type="EMBL" id="SJPL01000001">
    <property type="protein sequence ID" value="TWT71260.1"/>
    <property type="molecule type" value="Genomic_DNA"/>
</dbReference>
<dbReference type="FunFam" id="3.90.1560.10:FF:000001">
    <property type="entry name" value="Probable 2-phosphosulfolactate phosphatase"/>
    <property type="match status" value="1"/>
</dbReference>
<evidence type="ECO:0000313" key="8">
    <source>
        <dbReference type="EMBL" id="TWT71260.1"/>
    </source>
</evidence>
<keyword evidence="9" id="KW-1185">Reference proteome</keyword>
<evidence type="ECO:0000256" key="4">
    <source>
        <dbReference type="ARBA" id="ARBA00021948"/>
    </source>
</evidence>
<dbReference type="Pfam" id="PF04029">
    <property type="entry name" value="2-ph_phosp"/>
    <property type="match status" value="1"/>
</dbReference>
<comment type="catalytic activity">
    <reaction evidence="7">
        <text>(2R)-O-phospho-3-sulfolactate + H2O = (2R)-3-sulfolactate + phosphate</text>
        <dbReference type="Rhea" id="RHEA:23416"/>
        <dbReference type="ChEBI" id="CHEBI:15377"/>
        <dbReference type="ChEBI" id="CHEBI:15597"/>
        <dbReference type="ChEBI" id="CHEBI:43474"/>
        <dbReference type="ChEBI" id="CHEBI:58738"/>
        <dbReference type="EC" id="3.1.3.71"/>
    </reaction>
</comment>
<sequence length="257" mass="26739">MRISTCLLPSLRSADFSADLAIVIDVLRATTVASTALGNGAGILWTCPGIDASRKLSERIAAATPTPPLLCGERQCHRIEGFDLGNSPAEYGPSVVSGRDLVLTTTNGTAAVAAVGDVRQVILGSFVNFSAIRNAMSGHENVLLVCAGTDGEITLEDVLLAGAIIEDAVTSDAATVADDSAEIARATWRQQFSAPVRSLAANDLAGGLRLGRGGRNLVNRGYAGDVLRCALIDNCQVVPTRIRFDAETNGTAFADAR</sequence>
<evidence type="ECO:0000256" key="5">
    <source>
        <dbReference type="ARBA" id="ARBA00022801"/>
    </source>
</evidence>
<name>A0A5C5Y7G9_9PLAN</name>
<comment type="caution">
    <text evidence="8">The sequence shown here is derived from an EMBL/GenBank/DDBJ whole genome shotgun (WGS) entry which is preliminary data.</text>
</comment>
<dbReference type="GO" id="GO:0050532">
    <property type="term" value="F:2-phosphosulfolactate phosphatase activity"/>
    <property type="evidence" value="ECO:0007669"/>
    <property type="project" value="UniProtKB-EC"/>
</dbReference>